<protein>
    <recommendedName>
        <fullName evidence="3">Short subunit dehydrogenase</fullName>
    </recommendedName>
</protein>
<dbReference type="RefSeq" id="WP_344461723.1">
    <property type="nucleotide sequence ID" value="NZ_BAAANT010000005.1"/>
</dbReference>
<dbReference type="Gene3D" id="3.40.50.720">
    <property type="entry name" value="NAD(P)-binding Rossmann-like Domain"/>
    <property type="match status" value="1"/>
</dbReference>
<dbReference type="Pfam" id="PF00106">
    <property type="entry name" value="adh_short"/>
    <property type="match status" value="1"/>
</dbReference>
<reference evidence="2" key="1">
    <citation type="journal article" date="2019" name="Int. J. Syst. Evol. Microbiol.">
        <title>The Global Catalogue of Microorganisms (GCM) 10K type strain sequencing project: providing services to taxonomists for standard genome sequencing and annotation.</title>
        <authorList>
            <consortium name="The Broad Institute Genomics Platform"/>
            <consortium name="The Broad Institute Genome Sequencing Center for Infectious Disease"/>
            <person name="Wu L."/>
            <person name="Ma J."/>
        </authorList>
    </citation>
    <scope>NUCLEOTIDE SEQUENCE [LARGE SCALE GENOMIC DNA]</scope>
    <source>
        <strain evidence="2">JCM 14560</strain>
    </source>
</reference>
<keyword evidence="2" id="KW-1185">Reference proteome</keyword>
<evidence type="ECO:0008006" key="3">
    <source>
        <dbReference type="Google" id="ProtNLM"/>
    </source>
</evidence>
<evidence type="ECO:0000313" key="2">
    <source>
        <dbReference type="Proteomes" id="UP001422759"/>
    </source>
</evidence>
<gene>
    <name evidence="1" type="ORF">GCM10009760_13260</name>
</gene>
<dbReference type="Proteomes" id="UP001422759">
    <property type="component" value="Unassembled WGS sequence"/>
</dbReference>
<name>A0ABP5KNQ6_9ACTN</name>
<dbReference type="InterPro" id="IPR002347">
    <property type="entry name" value="SDR_fam"/>
</dbReference>
<dbReference type="SUPFAM" id="SSF51735">
    <property type="entry name" value="NAD(P)-binding Rossmann-fold domains"/>
    <property type="match status" value="1"/>
</dbReference>
<organism evidence="1 2">
    <name type="scientific">Kitasatospora kazusensis</name>
    <dbReference type="NCBI Taxonomy" id="407974"/>
    <lineage>
        <taxon>Bacteria</taxon>
        <taxon>Bacillati</taxon>
        <taxon>Actinomycetota</taxon>
        <taxon>Actinomycetes</taxon>
        <taxon>Kitasatosporales</taxon>
        <taxon>Streptomycetaceae</taxon>
        <taxon>Kitasatospora</taxon>
    </lineage>
</organism>
<proteinExistence type="predicted"/>
<dbReference type="InterPro" id="IPR036291">
    <property type="entry name" value="NAD(P)-bd_dom_sf"/>
</dbReference>
<comment type="caution">
    <text evidence="1">The sequence shown here is derived from an EMBL/GenBank/DDBJ whole genome shotgun (WGS) entry which is preliminary data.</text>
</comment>
<evidence type="ECO:0000313" key="1">
    <source>
        <dbReference type="EMBL" id="GAA2135108.1"/>
    </source>
</evidence>
<accession>A0ABP5KNQ6</accession>
<sequence>MSATPPPTTLTALVMDGATGPGRIVSTRLSAAGVNVAVVTVSDGGSAAYLSKELTGLGLTALPYQVDLDDPADVDKLLSDIAQDLGPLDLVVDLLPPQPPEAAATGAGRQRAALLELLATACKGGRLILLADPDPHPNGGPSDGPYDGPYDTEVDTVPLPMPLPGGWSDPAVPPSVHQSTANAVLLLLGLPTGTTGPAESTPYGL</sequence>
<dbReference type="EMBL" id="BAAANT010000005">
    <property type="protein sequence ID" value="GAA2135108.1"/>
    <property type="molecule type" value="Genomic_DNA"/>
</dbReference>